<dbReference type="InterPro" id="IPR002182">
    <property type="entry name" value="NB-ARC"/>
</dbReference>
<dbReference type="GO" id="GO:0002758">
    <property type="term" value="P:innate immune response-activating signaling pathway"/>
    <property type="evidence" value="ECO:0007669"/>
    <property type="project" value="UniProtKB-ARBA"/>
</dbReference>
<dbReference type="PANTHER" id="PTHR23155:SF1058">
    <property type="entry name" value="OS11G0668100 PROTEIN"/>
    <property type="match status" value="1"/>
</dbReference>
<dbReference type="InterPro" id="IPR003593">
    <property type="entry name" value="AAA+_ATPase"/>
</dbReference>
<keyword evidence="1" id="KW-0677">Repeat</keyword>
<dbReference type="SUPFAM" id="SSF52058">
    <property type="entry name" value="L domain-like"/>
    <property type="match status" value="1"/>
</dbReference>
<dbReference type="FunFam" id="1.10.10.10:FF:000322">
    <property type="entry name" value="Probable disease resistance protein At1g63360"/>
    <property type="match status" value="1"/>
</dbReference>
<proteinExistence type="predicted"/>
<evidence type="ECO:0000313" key="4">
    <source>
        <dbReference type="EnsemblPlants" id="TuG1812G0700000323.01.T01.cds266999"/>
    </source>
</evidence>
<dbReference type="InterPro" id="IPR032675">
    <property type="entry name" value="LRR_dom_sf"/>
</dbReference>
<dbReference type="Pfam" id="PF25019">
    <property type="entry name" value="LRR_R13L1-DRL21"/>
    <property type="match status" value="1"/>
</dbReference>
<reference evidence="5" key="1">
    <citation type="journal article" date="2013" name="Nature">
        <title>Draft genome of the wheat A-genome progenitor Triticum urartu.</title>
        <authorList>
            <person name="Ling H.Q."/>
            <person name="Zhao S."/>
            <person name="Liu D."/>
            <person name="Wang J."/>
            <person name="Sun H."/>
            <person name="Zhang C."/>
            <person name="Fan H."/>
            <person name="Li D."/>
            <person name="Dong L."/>
            <person name="Tao Y."/>
            <person name="Gao C."/>
            <person name="Wu H."/>
            <person name="Li Y."/>
            <person name="Cui Y."/>
            <person name="Guo X."/>
            <person name="Zheng S."/>
            <person name="Wang B."/>
            <person name="Yu K."/>
            <person name="Liang Q."/>
            <person name="Yang W."/>
            <person name="Lou X."/>
            <person name="Chen J."/>
            <person name="Feng M."/>
            <person name="Jian J."/>
            <person name="Zhang X."/>
            <person name="Luo G."/>
            <person name="Jiang Y."/>
            <person name="Liu J."/>
            <person name="Wang Z."/>
            <person name="Sha Y."/>
            <person name="Zhang B."/>
            <person name="Wu H."/>
            <person name="Tang D."/>
            <person name="Shen Q."/>
            <person name="Xue P."/>
            <person name="Zou S."/>
            <person name="Wang X."/>
            <person name="Liu X."/>
            <person name="Wang F."/>
            <person name="Yang Y."/>
            <person name="An X."/>
            <person name="Dong Z."/>
            <person name="Zhang K."/>
            <person name="Zhang X."/>
            <person name="Luo M.C."/>
            <person name="Dvorak J."/>
            <person name="Tong Y."/>
            <person name="Wang J."/>
            <person name="Yang H."/>
            <person name="Li Z."/>
            <person name="Wang D."/>
            <person name="Zhang A."/>
            <person name="Wang J."/>
        </authorList>
    </citation>
    <scope>NUCLEOTIDE SEQUENCE</scope>
    <source>
        <strain evidence="5">cv. G1812</strain>
    </source>
</reference>
<evidence type="ECO:0000313" key="5">
    <source>
        <dbReference type="Proteomes" id="UP000015106"/>
    </source>
</evidence>
<keyword evidence="5" id="KW-1185">Reference proteome</keyword>
<dbReference type="PRINTS" id="PR00364">
    <property type="entry name" value="DISEASERSIST"/>
</dbReference>
<dbReference type="AlphaFoldDB" id="A0A8R7UWP1"/>
<dbReference type="Gramene" id="TuG1812G0700000323.01.T01">
    <property type="protein sequence ID" value="TuG1812G0700000323.01.T01.cds266999"/>
    <property type="gene ID" value="TuG1812G0700000323.01"/>
</dbReference>
<dbReference type="Gene3D" id="1.10.8.430">
    <property type="entry name" value="Helical domain of apoptotic protease-activating factors"/>
    <property type="match status" value="1"/>
</dbReference>
<dbReference type="InterPro" id="IPR027417">
    <property type="entry name" value="P-loop_NTPase"/>
</dbReference>
<dbReference type="SUPFAM" id="SSF52540">
    <property type="entry name" value="P-loop containing nucleoside triphosphate hydrolases"/>
    <property type="match status" value="1"/>
</dbReference>
<dbReference type="Gene3D" id="1.10.10.10">
    <property type="entry name" value="Winged helix-like DNA-binding domain superfamily/Winged helix DNA-binding domain"/>
    <property type="match status" value="1"/>
</dbReference>
<dbReference type="InterPro" id="IPR056789">
    <property type="entry name" value="LRR_R13L1-DRL21"/>
</dbReference>
<dbReference type="InterPro" id="IPR044974">
    <property type="entry name" value="Disease_R_plants"/>
</dbReference>
<name>A0A8R7UWP1_TRIUA</name>
<dbReference type="Gene3D" id="3.40.50.300">
    <property type="entry name" value="P-loop containing nucleotide triphosphate hydrolases"/>
    <property type="match status" value="1"/>
</dbReference>
<dbReference type="Gene3D" id="3.80.10.10">
    <property type="entry name" value="Ribonuclease Inhibitor"/>
    <property type="match status" value="1"/>
</dbReference>
<dbReference type="EnsemblPlants" id="TuG1812G0700000323.01.T01">
    <property type="protein sequence ID" value="TuG1812G0700000323.01.T01.cds266999"/>
    <property type="gene ID" value="TuG1812G0700000323.01"/>
</dbReference>
<dbReference type="GO" id="GO:0009626">
    <property type="term" value="P:plant-type hypersensitive response"/>
    <property type="evidence" value="ECO:0007669"/>
    <property type="project" value="UniProtKB-ARBA"/>
</dbReference>
<keyword evidence="2" id="KW-0611">Plant defense</keyword>
<evidence type="ECO:0000256" key="1">
    <source>
        <dbReference type="ARBA" id="ARBA00022737"/>
    </source>
</evidence>
<dbReference type="InterPro" id="IPR036388">
    <property type="entry name" value="WH-like_DNA-bd_sf"/>
</dbReference>
<dbReference type="SMART" id="SM00382">
    <property type="entry name" value="AAA"/>
    <property type="match status" value="1"/>
</dbReference>
<accession>A0A8R7UWP1</accession>
<feature type="domain" description="AAA+ ATPase" evidence="3">
    <location>
        <begin position="14"/>
        <end position="166"/>
    </location>
</feature>
<dbReference type="PANTHER" id="PTHR23155">
    <property type="entry name" value="DISEASE RESISTANCE PROTEIN RP"/>
    <property type="match status" value="1"/>
</dbReference>
<reference evidence="4" key="3">
    <citation type="submission" date="2022-06" db="UniProtKB">
        <authorList>
            <consortium name="EnsemblPlants"/>
        </authorList>
    </citation>
    <scope>IDENTIFICATION</scope>
</reference>
<dbReference type="Pfam" id="PF23559">
    <property type="entry name" value="WHD_DRP"/>
    <property type="match status" value="1"/>
</dbReference>
<sequence length="706" mass="80934">MLHDVNPSSSNKKCFSVIGVHGISGSGKTTLAQHVCEYEKSAKHFNLVMWIQVTQNYSLHEIFKEMLEAASSMNKRKEPVPSSLDVLEGKLREKIKGKQFLLVLDDIWCNKDAVTKQLPRLLSPLMDGAVGSRILATSRDKAAFSDLGPDVARDVFAIRELDSKVFLDLFMYYALEDPNAEGPDRAELRSIGAEISQKLKGSPLAASTVGAQLRERKNDVQFWREVLDRDLLNETTGALWWSYKQLDEQIRRCFAYCSIFPRRRHLKQDELVRLWVAEGFIHAEEDMEAVGRGYFHKLLATSFVQPAALNQQEELVYSIHDLMHDLAEKAAGGDCFRIENGLRTKVPHDVRHLFVANATLVTKEIFDLENLCSLIIDETNMLEAVNTKFFEEVFKKLRKLRVLVVEATNVNIDLEIPETIGHLMHLRYLSLVIPWAKLLLPKALDKLYHLQVLTFGFSSVKFSPDTNMGNLTNVRHIIGALTISAPYISRLTSLQTFERFKVRKQRGYELSQLMDLNKLRGLLKIRNLGNVKNKREEYDAKLADKKGLTELELSWEGDMTCTPQVQQEVLEALCPPKHLESLLIWNYQSLWYPSWMLSEQNGAPKYLKKLDLSYCEQLGPAPELFEVFINLRELNIAHCNWDHLPANVKDLRWLESLQIINCWYLKSLPELPRSLKKFHLVGDDDVVKSCKLEGHPNWQKLQHVGV</sequence>
<evidence type="ECO:0000256" key="2">
    <source>
        <dbReference type="ARBA" id="ARBA00022821"/>
    </source>
</evidence>
<dbReference type="Pfam" id="PF00931">
    <property type="entry name" value="NB-ARC"/>
    <property type="match status" value="1"/>
</dbReference>
<dbReference type="GO" id="GO:0043531">
    <property type="term" value="F:ADP binding"/>
    <property type="evidence" value="ECO:0007669"/>
    <property type="project" value="InterPro"/>
</dbReference>
<protein>
    <recommendedName>
        <fullName evidence="3">AAA+ ATPase domain-containing protein</fullName>
    </recommendedName>
</protein>
<dbReference type="InterPro" id="IPR058922">
    <property type="entry name" value="WHD_DRP"/>
</dbReference>
<dbReference type="InterPro" id="IPR042197">
    <property type="entry name" value="Apaf_helical"/>
</dbReference>
<reference evidence="4" key="2">
    <citation type="submission" date="2018-03" db="EMBL/GenBank/DDBJ databases">
        <title>The Triticum urartu genome reveals the dynamic nature of wheat genome evolution.</title>
        <authorList>
            <person name="Ling H."/>
            <person name="Ma B."/>
            <person name="Shi X."/>
            <person name="Liu H."/>
            <person name="Dong L."/>
            <person name="Sun H."/>
            <person name="Cao Y."/>
            <person name="Gao Q."/>
            <person name="Zheng S."/>
            <person name="Li Y."/>
            <person name="Yu Y."/>
            <person name="Du H."/>
            <person name="Qi M."/>
            <person name="Li Y."/>
            <person name="Yu H."/>
            <person name="Cui Y."/>
            <person name="Wang N."/>
            <person name="Chen C."/>
            <person name="Wu H."/>
            <person name="Zhao Y."/>
            <person name="Zhang J."/>
            <person name="Li Y."/>
            <person name="Zhou W."/>
            <person name="Zhang B."/>
            <person name="Hu W."/>
            <person name="Eijk M."/>
            <person name="Tang J."/>
            <person name="Witsenboer H."/>
            <person name="Zhao S."/>
            <person name="Li Z."/>
            <person name="Zhang A."/>
            <person name="Wang D."/>
            <person name="Liang C."/>
        </authorList>
    </citation>
    <scope>NUCLEOTIDE SEQUENCE [LARGE SCALE GENOMIC DNA]</scope>
    <source>
        <strain evidence="4">cv. G1812</strain>
    </source>
</reference>
<evidence type="ECO:0000259" key="3">
    <source>
        <dbReference type="SMART" id="SM00382"/>
    </source>
</evidence>
<dbReference type="Proteomes" id="UP000015106">
    <property type="component" value="Chromosome 7"/>
</dbReference>
<dbReference type="GO" id="GO:0042742">
    <property type="term" value="P:defense response to bacterium"/>
    <property type="evidence" value="ECO:0007669"/>
    <property type="project" value="UniProtKB-ARBA"/>
</dbReference>
<organism evidence="4 5">
    <name type="scientific">Triticum urartu</name>
    <name type="common">Red wild einkorn</name>
    <name type="synonym">Crithodium urartu</name>
    <dbReference type="NCBI Taxonomy" id="4572"/>
    <lineage>
        <taxon>Eukaryota</taxon>
        <taxon>Viridiplantae</taxon>
        <taxon>Streptophyta</taxon>
        <taxon>Embryophyta</taxon>
        <taxon>Tracheophyta</taxon>
        <taxon>Spermatophyta</taxon>
        <taxon>Magnoliopsida</taxon>
        <taxon>Liliopsida</taxon>
        <taxon>Poales</taxon>
        <taxon>Poaceae</taxon>
        <taxon>BOP clade</taxon>
        <taxon>Pooideae</taxon>
        <taxon>Triticodae</taxon>
        <taxon>Triticeae</taxon>
        <taxon>Triticinae</taxon>
        <taxon>Triticum</taxon>
    </lineage>
</organism>